<keyword evidence="2" id="KW-0732">Signal</keyword>
<keyword evidence="5" id="KW-1185">Reference proteome</keyword>
<dbReference type="InterPro" id="IPR044927">
    <property type="entry name" value="Endonuclea_NS_2"/>
</dbReference>
<dbReference type="Proteomes" id="UP001321804">
    <property type="component" value="Chromosome"/>
</dbReference>
<dbReference type="InterPro" id="IPR044929">
    <property type="entry name" value="DNA/RNA_non-sp_Endonuclease_sf"/>
</dbReference>
<gene>
    <name evidence="4" type="ORF">KIMC2_21050</name>
</gene>
<reference evidence="4 5" key="1">
    <citation type="journal article" date="2023" name="Microbiol. Spectr.">
        <title>Symbiosis of Carpenter Bees with Uncharacterized Lactic Acid Bacteria Showing NAD Auxotrophy.</title>
        <authorList>
            <person name="Kawasaki S."/>
            <person name="Ozawa K."/>
            <person name="Mori T."/>
            <person name="Yamamoto A."/>
            <person name="Ito M."/>
            <person name="Ohkuma M."/>
            <person name="Sakamoto M."/>
            <person name="Matsutani M."/>
        </authorList>
    </citation>
    <scope>NUCLEOTIDE SEQUENCE [LARGE SCALE GENOMIC DNA]</scope>
    <source>
        <strain evidence="4 5">KimC2</strain>
    </source>
</reference>
<dbReference type="InterPro" id="IPR035451">
    <property type="entry name" value="Ada-like_dom_sf"/>
</dbReference>
<protein>
    <submittedName>
        <fullName evidence="4">DNA-entry nuclease</fullName>
    </submittedName>
</protein>
<feature type="compositionally biased region" description="Polar residues" evidence="1">
    <location>
        <begin position="270"/>
        <end position="293"/>
    </location>
</feature>
<dbReference type="PROSITE" id="PS51257">
    <property type="entry name" value="PROKAR_LIPOPROTEIN"/>
    <property type="match status" value="1"/>
</dbReference>
<evidence type="ECO:0000256" key="2">
    <source>
        <dbReference type="SAM" id="SignalP"/>
    </source>
</evidence>
<proteinExistence type="predicted"/>
<evidence type="ECO:0000313" key="4">
    <source>
        <dbReference type="EMBL" id="BDR57543.1"/>
    </source>
</evidence>
<evidence type="ECO:0000259" key="3">
    <source>
        <dbReference type="Pfam" id="PF13930"/>
    </source>
</evidence>
<dbReference type="EMBL" id="AP026801">
    <property type="protein sequence ID" value="BDR57543.1"/>
    <property type="molecule type" value="Genomic_DNA"/>
</dbReference>
<dbReference type="Pfam" id="PF13930">
    <property type="entry name" value="Endonuclea_NS_2"/>
    <property type="match status" value="1"/>
</dbReference>
<accession>A0AAU9DUL0</accession>
<dbReference type="Gene3D" id="3.40.10.10">
    <property type="entry name" value="DNA Methylphosphotriester Repair Domain"/>
    <property type="match status" value="1"/>
</dbReference>
<dbReference type="Gene3D" id="3.40.570.10">
    <property type="entry name" value="Extracellular Endonuclease, subunit A"/>
    <property type="match status" value="1"/>
</dbReference>
<dbReference type="KEGG" id="xak:KIMC2_21050"/>
<organism evidence="4 5">
    <name type="scientific">Xylocopilactobacillus apis</name>
    <dbReference type="NCBI Taxonomy" id="2932183"/>
    <lineage>
        <taxon>Bacteria</taxon>
        <taxon>Bacillati</taxon>
        <taxon>Bacillota</taxon>
        <taxon>Bacilli</taxon>
        <taxon>Lactobacillales</taxon>
        <taxon>Lactobacillaceae</taxon>
        <taxon>Xylocopilactobacillus</taxon>
    </lineage>
</organism>
<dbReference type="AlphaFoldDB" id="A0AAU9DUL0"/>
<evidence type="ECO:0000256" key="1">
    <source>
        <dbReference type="SAM" id="MobiDB-lite"/>
    </source>
</evidence>
<feature type="domain" description="Type VII secretion system protein EssD-like" evidence="3">
    <location>
        <begin position="80"/>
        <end position="208"/>
    </location>
</feature>
<feature type="signal peptide" evidence="2">
    <location>
        <begin position="1"/>
        <end position="26"/>
    </location>
</feature>
<dbReference type="SUPFAM" id="SSF57884">
    <property type="entry name" value="Ada DNA repair protein, N-terminal domain (N-Ada 10)"/>
    <property type="match status" value="1"/>
</dbReference>
<sequence length="302" mass="34704">MVKKFFQSAILVLGLFLVGCSDTQISAPQTKSSETYSSKSSKPVDQTYQDLQKLNYSNEQQITVNNNEPGFTASELKVQTPWQKYSDLDRLNRAVDAEALLNKSLMPTTKREPLVWNPTGWHNKKMPNGTFLYNRSHLIGYQFTGQNNNPKNLITGTVSLNNPEMLNNEDTVAAYLKESSDHYVRYSVRPVYRGDELVPRGVWMRAQSLTDDRIHFNLYIFNIQDGMKIDYQTGYSQVVGEQNQQPEVQTNQKIWGNKRSKVYHVPGQRTYESGQKQGNPNNRVWFNSEQEAQNAGYRRAKN</sequence>
<dbReference type="RefSeq" id="WP_425613199.1">
    <property type="nucleotide sequence ID" value="NZ_AP026801.1"/>
</dbReference>
<name>A0AAU9DUL0_9LACO</name>
<feature type="chain" id="PRO_5043762215" evidence="2">
    <location>
        <begin position="27"/>
        <end position="302"/>
    </location>
</feature>
<evidence type="ECO:0000313" key="5">
    <source>
        <dbReference type="Proteomes" id="UP001321804"/>
    </source>
</evidence>
<feature type="region of interest" description="Disordered" evidence="1">
    <location>
        <begin position="270"/>
        <end position="302"/>
    </location>
</feature>